<evidence type="ECO:0000259" key="20">
    <source>
        <dbReference type="SMART" id="SM00840"/>
    </source>
</evidence>
<dbReference type="SMART" id="SM00840">
    <property type="entry name" value="DALR_2"/>
    <property type="match status" value="1"/>
</dbReference>
<dbReference type="STRING" id="39841.SAMN05660836_01255"/>
<evidence type="ECO:0000256" key="1">
    <source>
        <dbReference type="ARBA" id="ARBA00001933"/>
    </source>
</evidence>
<keyword evidence="7" id="KW-0436">Ligase</keyword>
<dbReference type="InterPro" id="IPR056411">
    <property type="entry name" value="CysS_C"/>
</dbReference>
<dbReference type="GO" id="GO:0006535">
    <property type="term" value="P:cysteine biosynthetic process from serine"/>
    <property type="evidence" value="ECO:0007669"/>
    <property type="project" value="InterPro"/>
</dbReference>
<dbReference type="EMBL" id="FOUU01000003">
    <property type="protein sequence ID" value="SFM72275.1"/>
    <property type="molecule type" value="Genomic_DNA"/>
</dbReference>
<keyword evidence="9" id="KW-0808">Transferase</keyword>
<protein>
    <recommendedName>
        <fullName evidence="6">Cysteine--tRNA ligase</fullName>
        <ecNumber evidence="5">2.5.1.47</ecNumber>
    </recommendedName>
</protein>
<evidence type="ECO:0000256" key="11">
    <source>
        <dbReference type="ARBA" id="ARBA00022741"/>
    </source>
</evidence>
<dbReference type="NCBIfam" id="TIGR01136">
    <property type="entry name" value="cysKM"/>
    <property type="match status" value="1"/>
</dbReference>
<evidence type="ECO:0000256" key="3">
    <source>
        <dbReference type="ARBA" id="ARBA00004962"/>
    </source>
</evidence>
<evidence type="ECO:0000256" key="13">
    <source>
        <dbReference type="ARBA" id="ARBA00022840"/>
    </source>
</evidence>
<dbReference type="RefSeq" id="WP_093394327.1">
    <property type="nucleotide sequence ID" value="NZ_FOUU01000003.1"/>
</dbReference>
<evidence type="ECO:0000256" key="14">
    <source>
        <dbReference type="ARBA" id="ARBA00022898"/>
    </source>
</evidence>
<keyword evidence="10" id="KW-0479">Metal-binding</keyword>
<evidence type="ECO:0000256" key="4">
    <source>
        <dbReference type="ARBA" id="ARBA00007103"/>
    </source>
</evidence>
<dbReference type="Pfam" id="PF01406">
    <property type="entry name" value="tRNA-synt_1e"/>
    <property type="match status" value="1"/>
</dbReference>
<dbReference type="InterPro" id="IPR001216">
    <property type="entry name" value="P-phosphate_BS"/>
</dbReference>
<dbReference type="Proteomes" id="UP000199611">
    <property type="component" value="Unassembled WGS sequence"/>
</dbReference>
<feature type="domain" description="Cysteinyl-tRNA synthetase class Ia DALR" evidence="20">
    <location>
        <begin position="661"/>
        <end position="729"/>
    </location>
</feature>
<dbReference type="InterPro" id="IPR009080">
    <property type="entry name" value="tRNAsynth_Ia_anticodon-bd"/>
</dbReference>
<evidence type="ECO:0000313" key="21">
    <source>
        <dbReference type="EMBL" id="SFM72275.1"/>
    </source>
</evidence>
<evidence type="ECO:0000256" key="19">
    <source>
        <dbReference type="PIRSR" id="PIRSR605856-51"/>
    </source>
</evidence>
<dbReference type="InterPro" id="IPR036052">
    <property type="entry name" value="TrpB-like_PALP_sf"/>
</dbReference>
<evidence type="ECO:0000256" key="18">
    <source>
        <dbReference type="PIRSR" id="PIRSR605856-50"/>
    </source>
</evidence>
<evidence type="ECO:0000256" key="8">
    <source>
        <dbReference type="ARBA" id="ARBA00022605"/>
    </source>
</evidence>
<evidence type="ECO:0000256" key="16">
    <source>
        <dbReference type="ARBA" id="ARBA00023192"/>
    </source>
</evidence>
<dbReference type="InterPro" id="IPR014729">
    <property type="entry name" value="Rossmann-like_a/b/a_fold"/>
</dbReference>
<dbReference type="GO" id="GO:0005524">
    <property type="term" value="F:ATP binding"/>
    <property type="evidence" value="ECO:0007669"/>
    <property type="project" value="UniProtKB-KW"/>
</dbReference>
<dbReference type="SUPFAM" id="SSF52374">
    <property type="entry name" value="Nucleotidylyl transferase"/>
    <property type="match status" value="1"/>
</dbReference>
<evidence type="ECO:0000256" key="9">
    <source>
        <dbReference type="ARBA" id="ARBA00022679"/>
    </source>
</evidence>
<dbReference type="Pfam" id="PF09190">
    <property type="entry name" value="DALR_2"/>
    <property type="match status" value="1"/>
</dbReference>
<dbReference type="FunFam" id="3.40.50.1100:FF:000006">
    <property type="entry name" value="Cysteine synthase"/>
    <property type="match status" value="1"/>
</dbReference>
<evidence type="ECO:0000256" key="5">
    <source>
        <dbReference type="ARBA" id="ARBA00012681"/>
    </source>
</evidence>
<keyword evidence="16" id="KW-0198">Cysteine biosynthesis</keyword>
<dbReference type="InterPro" id="IPR001926">
    <property type="entry name" value="TrpB-like_PALP"/>
</dbReference>
<dbReference type="EC" id="2.5.1.47" evidence="5"/>
<evidence type="ECO:0000256" key="10">
    <source>
        <dbReference type="ARBA" id="ARBA00022723"/>
    </source>
</evidence>
<accession>A0A1I4T6K1</accession>
<dbReference type="CDD" id="cd01561">
    <property type="entry name" value="CBS_like"/>
    <property type="match status" value="1"/>
</dbReference>
<dbReference type="Gene3D" id="3.40.50.620">
    <property type="entry name" value="HUPs"/>
    <property type="match status" value="1"/>
</dbReference>
<dbReference type="GO" id="GO:0005737">
    <property type="term" value="C:cytoplasm"/>
    <property type="evidence" value="ECO:0007669"/>
    <property type="project" value="InterPro"/>
</dbReference>
<dbReference type="GO" id="GO:0006423">
    <property type="term" value="P:cysteinyl-tRNA aminoacylation"/>
    <property type="evidence" value="ECO:0007669"/>
    <property type="project" value="InterPro"/>
</dbReference>
<proteinExistence type="inferred from homology"/>
<dbReference type="Gene3D" id="1.20.120.1910">
    <property type="entry name" value="Cysteine-tRNA ligase, C-terminal anti-codon recognition domain"/>
    <property type="match status" value="1"/>
</dbReference>
<dbReference type="SUPFAM" id="SSF47323">
    <property type="entry name" value="Anticodon-binding domain of a subclass of class I aminoacyl-tRNA synthetases"/>
    <property type="match status" value="1"/>
</dbReference>
<comment type="pathway">
    <text evidence="3">Amino-acid biosynthesis; L-cysteine biosynthesis; L-cysteine from L-serine: step 2/2.</text>
</comment>
<feature type="binding site" evidence="18">
    <location>
        <begin position="182"/>
        <end position="186"/>
    </location>
    <ligand>
        <name>pyridoxal 5'-phosphate</name>
        <dbReference type="ChEBI" id="CHEBI:597326"/>
    </ligand>
</feature>
<comment type="similarity">
    <text evidence="4">Belongs to the cysteine synthase/cystathionine beta-synthase family.</text>
</comment>
<keyword evidence="8" id="KW-0028">Amino-acid biosynthesis</keyword>
<feature type="binding site" evidence="18">
    <location>
        <position position="263"/>
    </location>
    <ligand>
        <name>pyridoxal 5'-phosphate</name>
        <dbReference type="ChEBI" id="CHEBI:597326"/>
    </ligand>
</feature>
<sequence>MMGKNVYENVLQAIGNTPLIKINRLNPNPNVTIYAKWEAKNPGGSIKDRPALMMIEDAERRGILTKDKIIIEATSGNTGIGLAVVAAVKGYRLILAMPETASLERQKILRALGAELLLTPGALGTDGAIEEVYRLVRENPDLYFMPDQFNNPANPLAHYYGTGPEIYEQTEGKVNVVVATLGTTGTAMGVLRALKERNPAIEVVAVEPYPGHKIQGLKNMKESYVPGIFDRNAFDRIIHVRDEDAFEMARRLAREEGIFAGMSSGAAMAAAVEIAKERETGIIVAILPDGGDRYLSTNLFTVMLEPDFKFYDHARRETVPVKPAEEGRIRLFVTGPPLDVPLELQESRRFFVADLLVRFLEAKGFSVVSVVTVPDLDSRTVQASGRAGKDLIPYVRERLDGLFRLFDQFGIRRAHHYARISEYEDAIINNTRVLMDRGVAYEKLRSVYFSISRCEDYGRLAGVDPGRTVPGKRVDLSLYEKQNPRDFALLKRATLEELKRGLYLRTPWGNMMPTWHVAAASVVLSQWNPPVDIYLSSVDFLFPHLENVRVVGEALKGTPLAQIWLLAERVWVSRECSDDEFCEGTSLEELLAEGYRPEEVRFWIISTHYRKPLHASRTGLENSRKRYRRIKRFLARLHTCGLRSEGADRGLADRAYQMEREFLDALSDDLDSPRALAALFAFVRDANKVLDESAITPGEKTAVLEVFRKIDRVLNVFSRDIAPPSDEELELLQRRRIARREGRWDEADRLREELLRLGIAVMDTPKGMQWERV</sequence>
<dbReference type="GO" id="GO:0004817">
    <property type="term" value="F:cysteine-tRNA ligase activity"/>
    <property type="evidence" value="ECO:0007669"/>
    <property type="project" value="InterPro"/>
</dbReference>
<dbReference type="UniPathway" id="UPA00136">
    <property type="reaction ID" value="UER00200"/>
</dbReference>
<dbReference type="InterPro" id="IPR032678">
    <property type="entry name" value="tRNA-synt_1_cat_dom"/>
</dbReference>
<organism evidence="21 22">
    <name type="scientific">Thermodesulforhabdus norvegica</name>
    <dbReference type="NCBI Taxonomy" id="39841"/>
    <lineage>
        <taxon>Bacteria</taxon>
        <taxon>Pseudomonadati</taxon>
        <taxon>Thermodesulfobacteriota</taxon>
        <taxon>Syntrophobacteria</taxon>
        <taxon>Syntrophobacterales</taxon>
        <taxon>Thermodesulforhabdaceae</taxon>
        <taxon>Thermodesulforhabdus</taxon>
    </lineage>
</organism>
<dbReference type="GO" id="GO:0004124">
    <property type="term" value="F:cysteine synthase activity"/>
    <property type="evidence" value="ECO:0007669"/>
    <property type="project" value="UniProtKB-EC"/>
</dbReference>
<dbReference type="InterPro" id="IPR050214">
    <property type="entry name" value="Cys_Synth/Cystath_Beta-Synth"/>
</dbReference>
<dbReference type="Pfam" id="PF23493">
    <property type="entry name" value="CysS_C"/>
    <property type="match status" value="1"/>
</dbReference>
<evidence type="ECO:0000256" key="12">
    <source>
        <dbReference type="ARBA" id="ARBA00022833"/>
    </source>
</evidence>
<dbReference type="Gene3D" id="3.40.50.1100">
    <property type="match status" value="2"/>
</dbReference>
<dbReference type="OrthoDB" id="9815130at2"/>
<dbReference type="InterPro" id="IPR015273">
    <property type="entry name" value="Cys-tRNA-synt_Ia_DALR"/>
</dbReference>
<dbReference type="GO" id="GO:0046872">
    <property type="term" value="F:metal ion binding"/>
    <property type="evidence" value="ECO:0007669"/>
    <property type="project" value="UniProtKB-KW"/>
</dbReference>
<dbReference type="AlphaFoldDB" id="A0A1I4T6K1"/>
<keyword evidence="22" id="KW-1185">Reference proteome</keyword>
<evidence type="ECO:0000256" key="17">
    <source>
        <dbReference type="ARBA" id="ARBA00047931"/>
    </source>
</evidence>
<keyword evidence="12" id="KW-0862">Zinc</keyword>
<dbReference type="Pfam" id="PF00291">
    <property type="entry name" value="PALP"/>
    <property type="match status" value="1"/>
</dbReference>
<evidence type="ECO:0000256" key="15">
    <source>
        <dbReference type="ARBA" id="ARBA00023146"/>
    </source>
</evidence>
<evidence type="ECO:0000256" key="2">
    <source>
        <dbReference type="ARBA" id="ARBA00001947"/>
    </source>
</evidence>
<feature type="binding site" evidence="18">
    <location>
        <position position="77"/>
    </location>
    <ligand>
        <name>pyridoxal 5'-phosphate</name>
        <dbReference type="ChEBI" id="CHEBI:597326"/>
    </ligand>
</feature>
<dbReference type="PROSITE" id="PS00901">
    <property type="entry name" value="CYS_SYNTHASE"/>
    <property type="match status" value="1"/>
</dbReference>
<feature type="modified residue" description="N6-(pyridoxal phosphate)lysine" evidence="19">
    <location>
        <position position="47"/>
    </location>
</feature>
<comment type="catalytic activity">
    <reaction evidence="17">
        <text>O-acetyl-L-serine + hydrogen sulfide = L-cysteine + acetate</text>
        <dbReference type="Rhea" id="RHEA:14829"/>
        <dbReference type="ChEBI" id="CHEBI:29919"/>
        <dbReference type="ChEBI" id="CHEBI:30089"/>
        <dbReference type="ChEBI" id="CHEBI:35235"/>
        <dbReference type="ChEBI" id="CHEBI:58340"/>
        <dbReference type="EC" id="2.5.1.47"/>
    </reaction>
</comment>
<dbReference type="SUPFAM" id="SSF53686">
    <property type="entry name" value="Tryptophan synthase beta subunit-like PLP-dependent enzymes"/>
    <property type="match status" value="1"/>
</dbReference>
<keyword evidence="13" id="KW-0067">ATP-binding</keyword>
<evidence type="ECO:0000313" key="22">
    <source>
        <dbReference type="Proteomes" id="UP000199611"/>
    </source>
</evidence>
<evidence type="ECO:0000256" key="6">
    <source>
        <dbReference type="ARBA" id="ARBA00014738"/>
    </source>
</evidence>
<keyword evidence="11" id="KW-0547">Nucleotide-binding</keyword>
<comment type="cofactor">
    <cofactor evidence="2">
        <name>Zn(2+)</name>
        <dbReference type="ChEBI" id="CHEBI:29105"/>
    </cofactor>
</comment>
<evidence type="ECO:0000256" key="7">
    <source>
        <dbReference type="ARBA" id="ARBA00022598"/>
    </source>
</evidence>
<keyword evidence="15 21" id="KW-0030">Aminoacyl-tRNA synthetase</keyword>
<name>A0A1I4T6K1_9BACT</name>
<dbReference type="InterPro" id="IPR005856">
    <property type="entry name" value="Cys_synth"/>
</dbReference>
<keyword evidence="14 18" id="KW-0663">Pyridoxal phosphate</keyword>
<comment type="cofactor">
    <cofactor evidence="1 18">
        <name>pyridoxal 5'-phosphate</name>
        <dbReference type="ChEBI" id="CHEBI:597326"/>
    </cofactor>
</comment>
<gene>
    <name evidence="21" type="ORF">SAMN05660836_01255</name>
</gene>
<reference evidence="22" key="1">
    <citation type="submission" date="2016-10" db="EMBL/GenBank/DDBJ databases">
        <authorList>
            <person name="Varghese N."/>
            <person name="Submissions S."/>
        </authorList>
    </citation>
    <scope>NUCLEOTIDE SEQUENCE [LARGE SCALE GENOMIC DNA]</scope>
    <source>
        <strain evidence="22">DSM 9990</strain>
    </source>
</reference>
<dbReference type="PANTHER" id="PTHR10314">
    <property type="entry name" value="CYSTATHIONINE BETA-SYNTHASE"/>
    <property type="match status" value="1"/>
</dbReference>